<sequence>MAAHAAGPVAIGFDLPDKTLFPDLSILVRTRSSPHNRRMKLDSKLFDGIRVRPDRKTAEKAKAPTCEWQGCEAPGIYRAPRGRDQEGQYFHFCVDHVRQYNKSYNYFSGLNDKDIQSYLKDAMTGHRPTWTMGADKGTGAAATTGQPPLRAKRWNGRPRDAFNLFGDEAAAAKARRPKPVRSLEAKAFETMNLSAEASGEAIRARYKLLVKQYHPDSNGGDRGHEDRLREVIQAYKLLKQSGFC</sequence>
<dbReference type="Proteomes" id="UP000644699">
    <property type="component" value="Unassembled WGS sequence"/>
</dbReference>
<reference evidence="2" key="2">
    <citation type="submission" date="2020-09" db="EMBL/GenBank/DDBJ databases">
        <authorList>
            <person name="Sun Q."/>
            <person name="Zhou Y."/>
        </authorList>
    </citation>
    <scope>NUCLEOTIDE SEQUENCE</scope>
    <source>
        <strain evidence="2">CGMCC 1.15367</strain>
    </source>
</reference>
<dbReference type="SMART" id="SM00271">
    <property type="entry name" value="DnaJ"/>
    <property type="match status" value="1"/>
</dbReference>
<gene>
    <name evidence="2" type="primary">dnaJ</name>
    <name evidence="2" type="ORF">GCM10011390_35610</name>
</gene>
<evidence type="ECO:0000313" key="2">
    <source>
        <dbReference type="EMBL" id="GGE13396.1"/>
    </source>
</evidence>
<dbReference type="PROSITE" id="PS50076">
    <property type="entry name" value="DNAJ_2"/>
    <property type="match status" value="1"/>
</dbReference>
<protein>
    <submittedName>
        <fullName evidence="2">Molecular chaperone DnaJ</fullName>
    </submittedName>
</protein>
<dbReference type="InterPro" id="IPR001623">
    <property type="entry name" value="DnaJ_domain"/>
</dbReference>
<dbReference type="Pfam" id="PF00226">
    <property type="entry name" value="DnaJ"/>
    <property type="match status" value="1"/>
</dbReference>
<keyword evidence="3" id="KW-1185">Reference proteome</keyword>
<dbReference type="SUPFAM" id="SSF46565">
    <property type="entry name" value="Chaperone J-domain"/>
    <property type="match status" value="1"/>
</dbReference>
<dbReference type="CDD" id="cd06257">
    <property type="entry name" value="DnaJ"/>
    <property type="match status" value="1"/>
</dbReference>
<evidence type="ECO:0000259" key="1">
    <source>
        <dbReference type="PROSITE" id="PS50076"/>
    </source>
</evidence>
<comment type="caution">
    <text evidence="2">The sequence shown here is derived from an EMBL/GenBank/DDBJ whole genome shotgun (WGS) entry which is preliminary data.</text>
</comment>
<organism evidence="2 3">
    <name type="scientific">Aureimonas endophytica</name>
    <dbReference type="NCBI Taxonomy" id="2027858"/>
    <lineage>
        <taxon>Bacteria</taxon>
        <taxon>Pseudomonadati</taxon>
        <taxon>Pseudomonadota</taxon>
        <taxon>Alphaproteobacteria</taxon>
        <taxon>Hyphomicrobiales</taxon>
        <taxon>Aurantimonadaceae</taxon>
        <taxon>Aureimonas</taxon>
    </lineage>
</organism>
<dbReference type="PRINTS" id="PR00625">
    <property type="entry name" value="JDOMAIN"/>
</dbReference>
<reference evidence="2" key="1">
    <citation type="journal article" date="2014" name="Int. J. Syst. Evol. Microbiol.">
        <title>Complete genome sequence of Corynebacterium casei LMG S-19264T (=DSM 44701T), isolated from a smear-ripened cheese.</title>
        <authorList>
            <consortium name="US DOE Joint Genome Institute (JGI-PGF)"/>
            <person name="Walter F."/>
            <person name="Albersmeier A."/>
            <person name="Kalinowski J."/>
            <person name="Ruckert C."/>
        </authorList>
    </citation>
    <scope>NUCLEOTIDE SEQUENCE</scope>
    <source>
        <strain evidence="2">CGMCC 1.15367</strain>
    </source>
</reference>
<name>A0A917E7S7_9HYPH</name>
<evidence type="ECO:0000313" key="3">
    <source>
        <dbReference type="Proteomes" id="UP000644699"/>
    </source>
</evidence>
<dbReference type="EMBL" id="BMIQ01000006">
    <property type="protein sequence ID" value="GGE13396.1"/>
    <property type="molecule type" value="Genomic_DNA"/>
</dbReference>
<proteinExistence type="predicted"/>
<dbReference type="InterPro" id="IPR036869">
    <property type="entry name" value="J_dom_sf"/>
</dbReference>
<accession>A0A917E7S7</accession>
<dbReference type="Gene3D" id="1.10.287.110">
    <property type="entry name" value="DnaJ domain"/>
    <property type="match status" value="1"/>
</dbReference>
<dbReference type="AlphaFoldDB" id="A0A917E7S7"/>
<feature type="domain" description="J" evidence="1">
    <location>
        <begin position="186"/>
        <end position="243"/>
    </location>
</feature>